<evidence type="ECO:0000313" key="1">
    <source>
        <dbReference type="EMBL" id="KAJ3580381.1"/>
    </source>
</evidence>
<protein>
    <submittedName>
        <fullName evidence="1">Uncharacterized protein</fullName>
    </submittedName>
</protein>
<gene>
    <name evidence="1" type="ORF">NPX13_g197</name>
</gene>
<organism evidence="1 2">
    <name type="scientific">Xylaria arbuscula</name>
    <dbReference type="NCBI Taxonomy" id="114810"/>
    <lineage>
        <taxon>Eukaryota</taxon>
        <taxon>Fungi</taxon>
        <taxon>Dikarya</taxon>
        <taxon>Ascomycota</taxon>
        <taxon>Pezizomycotina</taxon>
        <taxon>Sordariomycetes</taxon>
        <taxon>Xylariomycetidae</taxon>
        <taxon>Xylariales</taxon>
        <taxon>Xylariaceae</taxon>
        <taxon>Xylaria</taxon>
    </lineage>
</organism>
<accession>A0A9W8NNC9</accession>
<dbReference type="EMBL" id="JANPWZ010000011">
    <property type="protein sequence ID" value="KAJ3580381.1"/>
    <property type="molecule type" value="Genomic_DNA"/>
</dbReference>
<reference evidence="1" key="1">
    <citation type="submission" date="2022-07" db="EMBL/GenBank/DDBJ databases">
        <title>Genome Sequence of Xylaria arbuscula.</title>
        <authorList>
            <person name="Buettner E."/>
        </authorList>
    </citation>
    <scope>NUCLEOTIDE SEQUENCE</scope>
    <source>
        <strain evidence="1">VT107</strain>
    </source>
</reference>
<name>A0A9W8NNC9_9PEZI</name>
<sequence length="77" mass="8739">MLDALNLFQALTAELGKTGEDENAAIERAIMTYEKDMRKSAKEHAEDGIQMNDIMYRFDGAEKLIAFFKSFENEGQS</sequence>
<dbReference type="Proteomes" id="UP001148614">
    <property type="component" value="Unassembled WGS sequence"/>
</dbReference>
<evidence type="ECO:0000313" key="2">
    <source>
        <dbReference type="Proteomes" id="UP001148614"/>
    </source>
</evidence>
<dbReference type="AlphaFoldDB" id="A0A9W8NNC9"/>
<comment type="caution">
    <text evidence="1">The sequence shown here is derived from an EMBL/GenBank/DDBJ whole genome shotgun (WGS) entry which is preliminary data.</text>
</comment>
<proteinExistence type="predicted"/>
<keyword evidence="2" id="KW-1185">Reference proteome</keyword>
<dbReference type="VEuPathDB" id="FungiDB:F4678DRAFT_25352"/>